<dbReference type="RefSeq" id="XP_008817680.1">
    <property type="nucleotide sequence ID" value="XM_008819458.1"/>
</dbReference>
<gene>
    <name evidence="3" type="ORF">C922_03869</name>
</gene>
<feature type="transmembrane region" description="Helical" evidence="2">
    <location>
        <begin position="618"/>
        <end position="637"/>
    </location>
</feature>
<evidence type="ECO:0000313" key="3">
    <source>
        <dbReference type="EMBL" id="EUD65623.1"/>
    </source>
</evidence>
<feature type="transmembrane region" description="Helical" evidence="2">
    <location>
        <begin position="528"/>
        <end position="548"/>
    </location>
</feature>
<protein>
    <submittedName>
        <fullName evidence="3">Uncharacterized protein</fullName>
    </submittedName>
</protein>
<keyword evidence="2" id="KW-1133">Transmembrane helix</keyword>
<dbReference type="AlphaFoldDB" id="W7A2Q9"/>
<organism evidence="3 4">
    <name type="scientific">Plasmodium inui San Antonio 1</name>
    <dbReference type="NCBI Taxonomy" id="1237626"/>
    <lineage>
        <taxon>Eukaryota</taxon>
        <taxon>Sar</taxon>
        <taxon>Alveolata</taxon>
        <taxon>Apicomplexa</taxon>
        <taxon>Aconoidasida</taxon>
        <taxon>Haemosporida</taxon>
        <taxon>Plasmodiidae</taxon>
        <taxon>Plasmodium</taxon>
        <taxon>Plasmodium (Plasmodium)</taxon>
    </lineage>
</organism>
<feature type="compositionally biased region" description="Basic and acidic residues" evidence="1">
    <location>
        <begin position="207"/>
        <end position="232"/>
    </location>
</feature>
<name>W7A2Q9_9APIC</name>
<feature type="compositionally biased region" description="Polar residues" evidence="1">
    <location>
        <begin position="173"/>
        <end position="190"/>
    </location>
</feature>
<feature type="compositionally biased region" description="Basic and acidic residues" evidence="1">
    <location>
        <begin position="89"/>
        <end position="104"/>
    </location>
</feature>
<evidence type="ECO:0000256" key="2">
    <source>
        <dbReference type="SAM" id="Phobius"/>
    </source>
</evidence>
<feature type="transmembrane region" description="Helical" evidence="2">
    <location>
        <begin position="554"/>
        <end position="577"/>
    </location>
</feature>
<sequence>MNSNSIFENLSDFSNSYVDRIHRREEDDDANISFLCKRKEEVLHNRRVNIDNLLLNSEYNFVAQLDIVNKHIPVEPYTPDLSHHVRGTKRSDKRFGGADGDPSRQRMRPKMTSKVLLPPVGQLVRKKAEKNARQSMKQAVKQRIAQTMRNNSSEEVGLGIRENTPQALDRGTRQNTPQAVGRGTRQNTPQAVGRGIRQKTPQTVGQEGRHGEEPGEMHTNERDQEVSEEKHLSSPTSCSDSYDKNMYSNYYLLNKSCAYLKSKCVRDTVLDPYTMEVEERINGNHQANLGDENDEKDCHTCVESYPYDNEKVPKKRAFHFKIDKEEKDSDLGTYNGNVSSDILLYNSECDDGKYPDKIETYDSLKECEYENGTNSADRTKYDDDASSFEMLHIFENEKDTNISDIKNFSMRTHCYRHSGERYAEQKKASSSNMSQLMKIKFLINKRKNSSNRKNASCPFCDHKNNNIFVKFLTAEIKIETKIYKLILFLYLLILLSLFKDISNYIVITRKCYNIYENPIKSIKRILKCVIWALKIGYKFTCPFILYLLSFFGVIIFRTFLLLNIPIFLLLLYCKFFLKNEDSTVKLYLLFVVNMYKYIVFHLVHILKNYSNHICFRDFLSVLCVSFHFIFVSLYRIVHRIYTNKIR</sequence>
<dbReference type="EMBL" id="KI965477">
    <property type="protein sequence ID" value="EUD65623.1"/>
    <property type="molecule type" value="Genomic_DNA"/>
</dbReference>
<reference evidence="3 4" key="1">
    <citation type="submission" date="2013-02" db="EMBL/GenBank/DDBJ databases">
        <title>The Genome Sequence of Plasmodium inui San Antonio 1.</title>
        <authorList>
            <consortium name="The Broad Institute Genome Sequencing Platform"/>
            <consortium name="The Broad Institute Genome Sequencing Center for Infectious Disease"/>
            <person name="Neafsey D."/>
            <person name="Cheeseman I."/>
            <person name="Volkman S."/>
            <person name="Adams J."/>
            <person name="Walker B."/>
            <person name="Young S.K."/>
            <person name="Zeng Q."/>
            <person name="Gargeya S."/>
            <person name="Fitzgerald M."/>
            <person name="Haas B."/>
            <person name="Abouelleil A."/>
            <person name="Alvarado L."/>
            <person name="Arachchi H.M."/>
            <person name="Berlin A.M."/>
            <person name="Chapman S.B."/>
            <person name="Dewar J."/>
            <person name="Goldberg J."/>
            <person name="Griggs A."/>
            <person name="Gujja S."/>
            <person name="Hansen M."/>
            <person name="Howarth C."/>
            <person name="Imamovic A."/>
            <person name="Larimer J."/>
            <person name="McCowan C."/>
            <person name="Murphy C."/>
            <person name="Neiman D."/>
            <person name="Pearson M."/>
            <person name="Priest M."/>
            <person name="Roberts A."/>
            <person name="Saif S."/>
            <person name="Shea T."/>
            <person name="Sisk P."/>
            <person name="Sykes S."/>
            <person name="Wortman J."/>
            <person name="Nusbaum C."/>
            <person name="Birren B."/>
        </authorList>
    </citation>
    <scope>NUCLEOTIDE SEQUENCE [LARGE SCALE GENOMIC DNA]</scope>
    <source>
        <strain evidence="3 4">San Antonio 1</strain>
    </source>
</reference>
<evidence type="ECO:0000313" key="4">
    <source>
        <dbReference type="Proteomes" id="UP000030640"/>
    </source>
</evidence>
<feature type="transmembrane region" description="Helical" evidence="2">
    <location>
        <begin position="586"/>
        <end position="606"/>
    </location>
</feature>
<keyword evidence="4" id="KW-1185">Reference proteome</keyword>
<proteinExistence type="predicted"/>
<evidence type="ECO:0000256" key="1">
    <source>
        <dbReference type="SAM" id="MobiDB-lite"/>
    </source>
</evidence>
<dbReference type="GeneID" id="20039143"/>
<dbReference type="Proteomes" id="UP000030640">
    <property type="component" value="Unassembled WGS sequence"/>
</dbReference>
<feature type="transmembrane region" description="Helical" evidence="2">
    <location>
        <begin position="485"/>
        <end position="507"/>
    </location>
</feature>
<accession>W7A2Q9</accession>
<feature type="region of interest" description="Disordered" evidence="1">
    <location>
        <begin position="79"/>
        <end position="108"/>
    </location>
</feature>
<feature type="compositionally biased region" description="Polar residues" evidence="1">
    <location>
        <begin position="144"/>
        <end position="154"/>
    </location>
</feature>
<feature type="region of interest" description="Disordered" evidence="1">
    <location>
        <begin position="143"/>
        <end position="240"/>
    </location>
</feature>
<dbReference type="OrthoDB" id="378770at2759"/>
<keyword evidence="2" id="KW-0472">Membrane</keyword>
<keyword evidence="2" id="KW-0812">Transmembrane</keyword>
<dbReference type="VEuPathDB" id="PlasmoDB:C922_03869"/>